<dbReference type="CDD" id="cd01647">
    <property type="entry name" value="RT_LTR"/>
    <property type="match status" value="1"/>
</dbReference>
<dbReference type="InterPro" id="IPR000477">
    <property type="entry name" value="RT_dom"/>
</dbReference>
<evidence type="ECO:0000256" key="1">
    <source>
        <dbReference type="ARBA" id="ARBA00022670"/>
    </source>
</evidence>
<dbReference type="GO" id="GO:0003964">
    <property type="term" value="F:RNA-directed DNA polymerase activity"/>
    <property type="evidence" value="ECO:0007669"/>
    <property type="project" value="UniProtKB-KW"/>
</dbReference>
<organism evidence="10 11">
    <name type="scientific">Aphis craccivora</name>
    <name type="common">Cowpea aphid</name>
    <dbReference type="NCBI Taxonomy" id="307492"/>
    <lineage>
        <taxon>Eukaryota</taxon>
        <taxon>Metazoa</taxon>
        <taxon>Ecdysozoa</taxon>
        <taxon>Arthropoda</taxon>
        <taxon>Hexapoda</taxon>
        <taxon>Insecta</taxon>
        <taxon>Pterygota</taxon>
        <taxon>Neoptera</taxon>
        <taxon>Paraneoptera</taxon>
        <taxon>Hemiptera</taxon>
        <taxon>Sternorrhyncha</taxon>
        <taxon>Aphidomorpha</taxon>
        <taxon>Aphidoidea</taxon>
        <taxon>Aphididae</taxon>
        <taxon>Aphidini</taxon>
        <taxon>Aphis</taxon>
        <taxon>Aphis</taxon>
    </lineage>
</organism>
<dbReference type="InterPro" id="IPR001995">
    <property type="entry name" value="Peptidase_A2_cat"/>
</dbReference>
<feature type="domain" description="Peptidase A2" evidence="8">
    <location>
        <begin position="18"/>
        <end position="55"/>
    </location>
</feature>
<evidence type="ECO:0000259" key="9">
    <source>
        <dbReference type="PROSITE" id="PS50878"/>
    </source>
</evidence>
<dbReference type="OrthoDB" id="6628279at2759"/>
<dbReference type="InterPro" id="IPR043128">
    <property type="entry name" value="Rev_trsase/Diguanyl_cyclase"/>
</dbReference>
<keyword evidence="7" id="KW-0695">RNA-directed DNA polymerase</keyword>
<dbReference type="GO" id="GO:0006508">
    <property type="term" value="P:proteolysis"/>
    <property type="evidence" value="ECO:0007669"/>
    <property type="project" value="UniProtKB-KW"/>
</dbReference>
<name>A0A6G0Y1G0_APHCR</name>
<dbReference type="InterPro" id="IPR021109">
    <property type="entry name" value="Peptidase_aspartic_dom_sf"/>
</dbReference>
<evidence type="ECO:0000256" key="5">
    <source>
        <dbReference type="ARBA" id="ARBA00022759"/>
    </source>
</evidence>
<feature type="domain" description="Reverse transcriptase" evidence="9">
    <location>
        <begin position="308"/>
        <end position="427"/>
    </location>
</feature>
<keyword evidence="3" id="KW-0548">Nucleotidyltransferase</keyword>
<dbReference type="GO" id="GO:0004519">
    <property type="term" value="F:endonuclease activity"/>
    <property type="evidence" value="ECO:0007669"/>
    <property type="project" value="UniProtKB-KW"/>
</dbReference>
<proteinExistence type="predicted"/>
<dbReference type="FunFam" id="3.10.10.10:FF:000007">
    <property type="entry name" value="Retrovirus-related Pol polyprotein from transposon 17.6-like Protein"/>
    <property type="match status" value="1"/>
</dbReference>
<keyword evidence="11" id="KW-1185">Reference proteome</keyword>
<evidence type="ECO:0000313" key="10">
    <source>
        <dbReference type="EMBL" id="KAF0747216.1"/>
    </source>
</evidence>
<dbReference type="PANTHER" id="PTHR24559:SF435">
    <property type="entry name" value="RIBONUCLEASE H"/>
    <property type="match status" value="1"/>
</dbReference>
<dbReference type="PROSITE" id="PS50878">
    <property type="entry name" value="RT_POL"/>
    <property type="match status" value="1"/>
</dbReference>
<dbReference type="PROSITE" id="PS50175">
    <property type="entry name" value="ASP_PROT_RETROV"/>
    <property type="match status" value="1"/>
</dbReference>
<dbReference type="PROSITE" id="PS00141">
    <property type="entry name" value="ASP_PROTEASE"/>
    <property type="match status" value="1"/>
</dbReference>
<dbReference type="Proteomes" id="UP000478052">
    <property type="component" value="Unassembled WGS sequence"/>
</dbReference>
<keyword evidence="6" id="KW-0378">Hydrolase</keyword>
<evidence type="ECO:0000256" key="4">
    <source>
        <dbReference type="ARBA" id="ARBA00022722"/>
    </source>
</evidence>
<dbReference type="AlphaFoldDB" id="A0A6G0Y1G0"/>
<dbReference type="InterPro" id="IPR053134">
    <property type="entry name" value="RNA-dir_DNA_polymerase"/>
</dbReference>
<dbReference type="EMBL" id="VUJU01006913">
    <property type="protein sequence ID" value="KAF0747216.1"/>
    <property type="molecule type" value="Genomic_DNA"/>
</dbReference>
<dbReference type="Gene3D" id="3.10.10.10">
    <property type="entry name" value="HIV Type 1 Reverse Transcriptase, subunit A, domain 1"/>
    <property type="match status" value="1"/>
</dbReference>
<keyword evidence="1" id="KW-0645">Protease</keyword>
<keyword evidence="2" id="KW-0808">Transferase</keyword>
<sequence>MEDNHFTYSSLQSLSGKFHLLVDTGADLNIIKINTLSDEVIVNTHDRHQLQGINGHLVKTIGSTWLNLDMSNFMSDVSVKNKLSETKFQVVPSSFPIEGDGILGKPFLKENKIIIDVEREVITYPEDTTTTIPSRSEVIIPIRVSAELEAKSCNILIHAQNINEHIICGNVLNEIKQNQLLIAVINPTENSQDIKIPSLNELSHETFEIVPIKYTKNKEVPKNANNRIQPLKENLRCDHMNNEEKESIEALCSEYSDIFFLEGDTLSCTETIQHEIKMAGTNQPIFQRPYRLPYSQKKEIDKQIEQLEQDGIISPSDSPWNAPLLIVPKKTDASGIQKYRVVVDFRKLNEITVGDAFPMPDISTTLDQLGKARYFSCLDMASGYHQISLKPEEKHKTAFSTEKGHFEFNRMCFGLKSAPATFQRLMN</sequence>
<keyword evidence="5" id="KW-0255">Endonuclease</keyword>
<dbReference type="Gene3D" id="2.40.70.10">
    <property type="entry name" value="Acid Proteases"/>
    <property type="match status" value="1"/>
</dbReference>
<dbReference type="GO" id="GO:0004190">
    <property type="term" value="F:aspartic-type endopeptidase activity"/>
    <property type="evidence" value="ECO:0007669"/>
    <property type="project" value="InterPro"/>
</dbReference>
<dbReference type="InterPro" id="IPR043502">
    <property type="entry name" value="DNA/RNA_pol_sf"/>
</dbReference>
<dbReference type="SUPFAM" id="SSF56672">
    <property type="entry name" value="DNA/RNA polymerases"/>
    <property type="match status" value="1"/>
</dbReference>
<dbReference type="Pfam" id="PF00078">
    <property type="entry name" value="RVT_1"/>
    <property type="match status" value="1"/>
</dbReference>
<evidence type="ECO:0000259" key="8">
    <source>
        <dbReference type="PROSITE" id="PS50175"/>
    </source>
</evidence>
<evidence type="ECO:0000313" key="11">
    <source>
        <dbReference type="Proteomes" id="UP000478052"/>
    </source>
</evidence>
<dbReference type="Gene3D" id="3.30.70.270">
    <property type="match status" value="1"/>
</dbReference>
<comment type="caution">
    <text evidence="10">The sequence shown here is derived from an EMBL/GenBank/DDBJ whole genome shotgun (WGS) entry which is preliminary data.</text>
</comment>
<evidence type="ECO:0000256" key="2">
    <source>
        <dbReference type="ARBA" id="ARBA00022679"/>
    </source>
</evidence>
<evidence type="ECO:0000256" key="7">
    <source>
        <dbReference type="ARBA" id="ARBA00022918"/>
    </source>
</evidence>
<accession>A0A6G0Y1G0</accession>
<evidence type="ECO:0000256" key="6">
    <source>
        <dbReference type="ARBA" id="ARBA00022801"/>
    </source>
</evidence>
<reference evidence="10 11" key="1">
    <citation type="submission" date="2019-08" db="EMBL/GenBank/DDBJ databases">
        <title>Whole genome of Aphis craccivora.</title>
        <authorList>
            <person name="Voronova N.V."/>
            <person name="Shulinski R.S."/>
            <person name="Bandarenka Y.V."/>
            <person name="Zhorov D.G."/>
            <person name="Warner D."/>
        </authorList>
    </citation>
    <scope>NUCLEOTIDE SEQUENCE [LARGE SCALE GENOMIC DNA]</scope>
    <source>
        <strain evidence="10">180601</strain>
        <tissue evidence="10">Whole Body</tissue>
    </source>
</reference>
<dbReference type="CDD" id="cd00303">
    <property type="entry name" value="retropepsin_like"/>
    <property type="match status" value="1"/>
</dbReference>
<evidence type="ECO:0000256" key="3">
    <source>
        <dbReference type="ARBA" id="ARBA00022695"/>
    </source>
</evidence>
<dbReference type="SUPFAM" id="SSF50630">
    <property type="entry name" value="Acid proteases"/>
    <property type="match status" value="1"/>
</dbReference>
<dbReference type="InterPro" id="IPR001969">
    <property type="entry name" value="Aspartic_peptidase_AS"/>
</dbReference>
<dbReference type="PANTHER" id="PTHR24559">
    <property type="entry name" value="TRANSPOSON TY3-I GAG-POL POLYPROTEIN"/>
    <property type="match status" value="1"/>
</dbReference>
<gene>
    <name evidence="10" type="ORF">FWK35_00023717</name>
</gene>
<protein>
    <submittedName>
        <fullName evidence="10">Retrovirus-related Pol polyprotein</fullName>
    </submittedName>
</protein>
<keyword evidence="4" id="KW-0540">Nuclease</keyword>